<dbReference type="InterPro" id="IPR038375">
    <property type="entry name" value="NDUFAF7_sf"/>
</dbReference>
<dbReference type="PANTHER" id="PTHR12049">
    <property type="entry name" value="PROTEIN ARGININE METHYLTRANSFERASE NDUFAF7, MITOCHONDRIAL"/>
    <property type="match status" value="1"/>
</dbReference>
<gene>
    <name evidence="3" type="ORF">CWR43_23510</name>
    <name evidence="4" type="ORF">N2599_11245</name>
</gene>
<dbReference type="PANTHER" id="PTHR12049:SF7">
    <property type="entry name" value="PROTEIN ARGININE METHYLTRANSFERASE NDUFAF7, MITOCHONDRIAL"/>
    <property type="match status" value="1"/>
</dbReference>
<keyword evidence="2 3" id="KW-0808">Transferase</keyword>
<evidence type="ECO:0000313" key="5">
    <source>
        <dbReference type="Proteomes" id="UP000232164"/>
    </source>
</evidence>
<dbReference type="EMBL" id="PIQN01000019">
    <property type="protein sequence ID" value="PKA41196.1"/>
    <property type="molecule type" value="Genomic_DNA"/>
</dbReference>
<evidence type="ECO:0000313" key="3">
    <source>
        <dbReference type="EMBL" id="PKA41196.1"/>
    </source>
</evidence>
<dbReference type="GO" id="GO:0035243">
    <property type="term" value="F:protein-arginine omega-N symmetric methyltransferase activity"/>
    <property type="evidence" value="ECO:0007669"/>
    <property type="project" value="TreeGrafter"/>
</dbReference>
<proteinExistence type="predicted"/>
<dbReference type="InterPro" id="IPR029063">
    <property type="entry name" value="SAM-dependent_MTases_sf"/>
</dbReference>
<dbReference type="Gene3D" id="3.40.50.12710">
    <property type="match status" value="1"/>
</dbReference>
<protein>
    <submittedName>
        <fullName evidence="3">Class I SAM-dependent methyltransferase</fullName>
    </submittedName>
</protein>
<name>A0A2N0D513_RHISU</name>
<reference evidence="4" key="3">
    <citation type="submission" date="2022-09" db="EMBL/GenBank/DDBJ databases">
        <title>Australian commercial rhizobial inoculants.</title>
        <authorList>
            <person name="Kohlmeier M.G."/>
            <person name="O'Hara G.W."/>
            <person name="Colombi E."/>
            <person name="Ramsay J.P."/>
            <person name="Terpolilli J."/>
        </authorList>
    </citation>
    <scope>NUCLEOTIDE SEQUENCE</scope>
    <source>
        <strain evidence="4">WSM1592</strain>
    </source>
</reference>
<dbReference type="Proteomes" id="UP001060123">
    <property type="component" value="Chromosome"/>
</dbReference>
<dbReference type="Proteomes" id="UP000232164">
    <property type="component" value="Unassembled WGS sequence"/>
</dbReference>
<evidence type="ECO:0000313" key="4">
    <source>
        <dbReference type="EMBL" id="UWU12755.1"/>
    </source>
</evidence>
<organism evidence="3 5">
    <name type="scientific">Rhizobium sullae</name>
    <name type="common">Rhizobium hedysari</name>
    <dbReference type="NCBI Taxonomy" id="50338"/>
    <lineage>
        <taxon>Bacteria</taxon>
        <taxon>Pseudomonadati</taxon>
        <taxon>Pseudomonadota</taxon>
        <taxon>Alphaproteobacteria</taxon>
        <taxon>Hyphomicrobiales</taxon>
        <taxon>Rhizobiaceae</taxon>
        <taxon>Rhizobium/Agrobacterium group</taxon>
        <taxon>Rhizobium</taxon>
    </lineage>
</organism>
<dbReference type="InterPro" id="IPR003788">
    <property type="entry name" value="NDUFAF7"/>
</dbReference>
<keyword evidence="6" id="KW-1185">Reference proteome</keyword>
<accession>A0A2N0D513</accession>
<dbReference type="AlphaFoldDB" id="A0A2N0D513"/>
<sequence length="366" mass="39768">MMTALGEKIKAIIQANGPISVTDYFSLCLADPEYGYYRTREPFGRSGDFVTAPEVSQLFGEMIGVFVVHAWQRHGTPSGVRLVEIGAGRGTMMADMLRVIERLAPPLFENMTVHLVETSERLRDIQQQTLVAHGGKISWHFDFEEVPPGFTLIAANELFDAIPIRQFVKTSTGFRERMVGLDADGELAFAAGIASIDPALLPESPQAVPAGTLFEISPARQAVMITICDRLRAFGGTALAIDYGHLVTGFGDTLQAVRMHEFDPPLAHPGEADLTSHVDFEDLAKTAVAAGLHLNGALHQGDFLIGLGILERAAALGRDREPRTQQIIQSAVDRLAGSGEGRMGELFKVMAVSYPVVDLMPFRPVD</sequence>
<dbReference type="RefSeq" id="WP_027508421.1">
    <property type="nucleotide sequence ID" value="NZ_CP104143.1"/>
</dbReference>
<dbReference type="SUPFAM" id="SSF53335">
    <property type="entry name" value="S-adenosyl-L-methionine-dependent methyltransferases"/>
    <property type="match status" value="1"/>
</dbReference>
<dbReference type="GO" id="GO:0032259">
    <property type="term" value="P:methylation"/>
    <property type="evidence" value="ECO:0007669"/>
    <property type="project" value="UniProtKB-KW"/>
</dbReference>
<reference evidence="3 5" key="1">
    <citation type="submission" date="2017-11" db="EMBL/GenBank/DDBJ databases">
        <authorList>
            <person name="Han C.G."/>
        </authorList>
    </citation>
    <scope>NUCLEOTIDE SEQUENCE [LARGE SCALE GENOMIC DNA]</scope>
    <source>
        <strain evidence="3 5">HCNT1</strain>
    </source>
</reference>
<evidence type="ECO:0000256" key="1">
    <source>
        <dbReference type="ARBA" id="ARBA00022603"/>
    </source>
</evidence>
<dbReference type="EMBL" id="CP104143">
    <property type="protein sequence ID" value="UWU12755.1"/>
    <property type="molecule type" value="Genomic_DNA"/>
</dbReference>
<evidence type="ECO:0000256" key="2">
    <source>
        <dbReference type="ARBA" id="ARBA00022679"/>
    </source>
</evidence>
<dbReference type="Pfam" id="PF02636">
    <property type="entry name" value="Methyltransf_28"/>
    <property type="match status" value="1"/>
</dbReference>
<evidence type="ECO:0000313" key="6">
    <source>
        <dbReference type="Proteomes" id="UP001060123"/>
    </source>
</evidence>
<reference evidence="3 5" key="2">
    <citation type="submission" date="2017-12" db="EMBL/GenBank/DDBJ databases">
        <title>Genome sequence of Rhizobium sullae HCNT1 isolated from Sulla coronaria nodules and featuring peculiar denitrification phenotypes.</title>
        <authorList>
            <person name="De Diego-Diaz B."/>
            <person name="Treu L."/>
            <person name="Campanaro S."/>
            <person name="Da Silva Duarte V."/>
            <person name="Basaglia M."/>
            <person name="Favaro L."/>
            <person name="Casella S."/>
            <person name="Squartini A."/>
        </authorList>
    </citation>
    <scope>NUCLEOTIDE SEQUENCE [LARGE SCALE GENOMIC DNA]</scope>
    <source>
        <strain evidence="3 5">HCNT1</strain>
    </source>
</reference>
<dbReference type="STRING" id="1041146.GCA_000427985_02788"/>
<keyword evidence="1 3" id="KW-0489">Methyltransferase</keyword>